<dbReference type="Proteomes" id="UP000186817">
    <property type="component" value="Unassembled WGS sequence"/>
</dbReference>
<dbReference type="EMBL" id="LSRX01000290">
    <property type="protein sequence ID" value="OLQ01504.1"/>
    <property type="molecule type" value="Genomic_DNA"/>
</dbReference>
<name>A0A1Q9E248_SYMMI</name>
<reference evidence="2 3" key="1">
    <citation type="submission" date="2016-02" db="EMBL/GenBank/DDBJ databases">
        <title>Genome analysis of coral dinoflagellate symbionts highlights evolutionary adaptations to a symbiotic lifestyle.</title>
        <authorList>
            <person name="Aranda M."/>
            <person name="Li Y."/>
            <person name="Liew Y.J."/>
            <person name="Baumgarten S."/>
            <person name="Simakov O."/>
            <person name="Wilson M."/>
            <person name="Piel J."/>
            <person name="Ashoor H."/>
            <person name="Bougouffa S."/>
            <person name="Bajic V.B."/>
            <person name="Ryu T."/>
            <person name="Ravasi T."/>
            <person name="Bayer T."/>
            <person name="Micklem G."/>
            <person name="Kim H."/>
            <person name="Bhak J."/>
            <person name="Lajeunesse T.C."/>
            <person name="Voolstra C.R."/>
        </authorList>
    </citation>
    <scope>NUCLEOTIDE SEQUENCE [LARGE SCALE GENOMIC DNA]</scope>
    <source>
        <strain evidence="2 3">CCMP2467</strain>
    </source>
</reference>
<keyword evidence="1" id="KW-0175">Coiled coil</keyword>
<keyword evidence="3" id="KW-1185">Reference proteome</keyword>
<sequence>MNPRLSAGYGPASGEEDLLGALVAAQERLSHAHNLSELTERRQECQRLAERLRQMGQYMDPEEDASAAVHPAPHPRIRRDTWHAPDQHDSGINEQLLAINKVLHSELLRHRLRADSFEKCSRWRLSFSCDKEKLSSAFDRLLELSIAHACGIVATRVVVLSSGSSTGEVDFTITEDPTAASPSDVIEELRDQLGDALSPFRTGAFAKFASCVLQLSGVLPSQHCLWAPDPAAPLAEVLDPVAEGLGKLNELTESVAHPDEEEEDEDVAKRPEYWGLRVRDLSEFNTSIHDDLVAYCHDHHVHFENGHCLHLCKHGANCPWGDHEGVLHDKTRDASRMPGMPLLPNMHAVVSRYVKPQTRPKGTSWAAMKYPQGLRITHFVTHTWEELFSDFVGSLEAALSPDSVVWVCSLALNQNANITEMLDVELLKSPFAVALRRASRQLVLLDRDLKVPTRSWCAYELAIATKFAMPTFLWPHPGSDVEKLRGKIKSLDLRDAVASKKEDEDRIRQEIESSEGYDKLNSRFRCIMELTLNFYSNAMSQVAGLTQQIEEAAAMNDASKQAALKAARDAELRRLEASHSAEQRAALLTGRCRELEEEVLDLRRRLKEAEAQSQAPSNVPEVPVVRTSGCFRSRRRFHRQIRLQSLTWLMELYNTVWLCPGHQKADSLLDPGQANALGLATAASVNFMLQRQSFTPGAGFTGSLLKRYLVAEAIIVSVQQGFFMCLLPARLYMASLADIAPEDPRLMAALRAASQATIFLAVSFPLRKHWVFTASQLPLPAGTRPSLHQWKQAVSKTRGE</sequence>
<evidence type="ECO:0000256" key="1">
    <source>
        <dbReference type="SAM" id="Coils"/>
    </source>
</evidence>
<dbReference type="OrthoDB" id="431200at2759"/>
<evidence type="ECO:0000313" key="3">
    <source>
        <dbReference type="Proteomes" id="UP000186817"/>
    </source>
</evidence>
<accession>A0A1Q9E248</accession>
<feature type="coiled-coil region" evidence="1">
    <location>
        <begin position="578"/>
        <end position="612"/>
    </location>
</feature>
<organism evidence="2 3">
    <name type="scientific">Symbiodinium microadriaticum</name>
    <name type="common">Dinoflagellate</name>
    <name type="synonym">Zooxanthella microadriatica</name>
    <dbReference type="NCBI Taxonomy" id="2951"/>
    <lineage>
        <taxon>Eukaryota</taxon>
        <taxon>Sar</taxon>
        <taxon>Alveolata</taxon>
        <taxon>Dinophyceae</taxon>
        <taxon>Suessiales</taxon>
        <taxon>Symbiodiniaceae</taxon>
        <taxon>Symbiodinium</taxon>
    </lineage>
</organism>
<protein>
    <submittedName>
        <fullName evidence="2">Uncharacterized protein</fullName>
    </submittedName>
</protein>
<evidence type="ECO:0000313" key="2">
    <source>
        <dbReference type="EMBL" id="OLQ01504.1"/>
    </source>
</evidence>
<gene>
    <name evidence="2" type="ORF">AK812_SmicGene15758</name>
</gene>
<comment type="caution">
    <text evidence="2">The sequence shown here is derived from an EMBL/GenBank/DDBJ whole genome shotgun (WGS) entry which is preliminary data.</text>
</comment>
<dbReference type="AlphaFoldDB" id="A0A1Q9E248"/>
<proteinExistence type="predicted"/>